<keyword evidence="4" id="KW-0804">Transcription</keyword>
<keyword evidence="6" id="KW-0238">DNA-binding</keyword>
<dbReference type="RefSeq" id="WP_283409224.1">
    <property type="nucleotide sequence ID" value="NZ_FXUF01000006.1"/>
</dbReference>
<dbReference type="Gene3D" id="1.10.10.60">
    <property type="entry name" value="Homeodomain-like"/>
    <property type="match status" value="1"/>
</dbReference>
<organism evidence="6 7">
    <name type="scientific">Anoxynatronum buryatiense</name>
    <dbReference type="NCBI Taxonomy" id="489973"/>
    <lineage>
        <taxon>Bacteria</taxon>
        <taxon>Bacillati</taxon>
        <taxon>Bacillota</taxon>
        <taxon>Clostridia</taxon>
        <taxon>Eubacteriales</taxon>
        <taxon>Clostridiaceae</taxon>
        <taxon>Anoxynatronum</taxon>
    </lineage>
</organism>
<dbReference type="InterPro" id="IPR027417">
    <property type="entry name" value="P-loop_NTPase"/>
</dbReference>
<dbReference type="InterPro" id="IPR002197">
    <property type="entry name" value="HTH_Fis"/>
</dbReference>
<dbReference type="InterPro" id="IPR009057">
    <property type="entry name" value="Homeodomain-like_sf"/>
</dbReference>
<protein>
    <submittedName>
        <fullName evidence="6">Transcriptional regulator containing PAS, AAA-type ATPase, and DNA-binding Fis domains</fullName>
    </submittedName>
</protein>
<evidence type="ECO:0000256" key="1">
    <source>
        <dbReference type="ARBA" id="ARBA00022741"/>
    </source>
</evidence>
<accession>A0AA45WVZ7</accession>
<keyword evidence="1" id="KW-0547">Nucleotide-binding</keyword>
<keyword evidence="2" id="KW-0067">ATP-binding</keyword>
<dbReference type="Gene3D" id="3.30.450.40">
    <property type="match status" value="1"/>
</dbReference>
<dbReference type="GO" id="GO:0000150">
    <property type="term" value="F:DNA strand exchange activity"/>
    <property type="evidence" value="ECO:0007669"/>
    <property type="project" value="InterPro"/>
</dbReference>
<dbReference type="Proteomes" id="UP001158066">
    <property type="component" value="Unassembled WGS sequence"/>
</dbReference>
<reference evidence="6" key="1">
    <citation type="submission" date="2017-05" db="EMBL/GenBank/DDBJ databases">
        <authorList>
            <person name="Varghese N."/>
            <person name="Submissions S."/>
        </authorList>
    </citation>
    <scope>NUCLEOTIDE SEQUENCE</scope>
    <source>
        <strain evidence="6">Su22</strain>
    </source>
</reference>
<dbReference type="EMBL" id="FXUF01000006">
    <property type="protein sequence ID" value="SMP56236.1"/>
    <property type="molecule type" value="Genomic_DNA"/>
</dbReference>
<gene>
    <name evidence="6" type="ORF">SAMN06296020_10653</name>
</gene>
<dbReference type="Pfam" id="PF00158">
    <property type="entry name" value="Sigma54_activat"/>
    <property type="match status" value="1"/>
</dbReference>
<dbReference type="Pfam" id="PF01590">
    <property type="entry name" value="GAF"/>
    <property type="match status" value="1"/>
</dbReference>
<dbReference type="AlphaFoldDB" id="A0AA45WVZ7"/>
<dbReference type="PANTHER" id="PTHR32071">
    <property type="entry name" value="TRANSCRIPTIONAL REGULATORY PROTEIN"/>
    <property type="match status" value="1"/>
</dbReference>
<evidence type="ECO:0000313" key="7">
    <source>
        <dbReference type="Proteomes" id="UP001158066"/>
    </source>
</evidence>
<evidence type="ECO:0000259" key="5">
    <source>
        <dbReference type="PROSITE" id="PS50045"/>
    </source>
</evidence>
<dbReference type="Gene3D" id="3.40.50.300">
    <property type="entry name" value="P-loop containing nucleotide triphosphate hydrolases"/>
    <property type="match status" value="1"/>
</dbReference>
<dbReference type="PROSITE" id="PS50045">
    <property type="entry name" value="SIGMA54_INTERACT_4"/>
    <property type="match status" value="1"/>
</dbReference>
<keyword evidence="7" id="KW-1185">Reference proteome</keyword>
<evidence type="ECO:0000256" key="3">
    <source>
        <dbReference type="ARBA" id="ARBA00023015"/>
    </source>
</evidence>
<dbReference type="InterPro" id="IPR002078">
    <property type="entry name" value="Sigma_54_int"/>
</dbReference>
<evidence type="ECO:0000313" key="6">
    <source>
        <dbReference type="EMBL" id="SMP56236.1"/>
    </source>
</evidence>
<dbReference type="PANTHER" id="PTHR32071:SF57">
    <property type="entry name" value="C4-DICARBOXYLATE TRANSPORT TRANSCRIPTIONAL REGULATORY PROTEIN DCTD"/>
    <property type="match status" value="1"/>
</dbReference>
<feature type="domain" description="Sigma-54 factor interaction" evidence="5">
    <location>
        <begin position="276"/>
        <end position="502"/>
    </location>
</feature>
<dbReference type="InterPro" id="IPR029016">
    <property type="entry name" value="GAF-like_dom_sf"/>
</dbReference>
<dbReference type="SUPFAM" id="SSF55785">
    <property type="entry name" value="PYP-like sensor domain (PAS domain)"/>
    <property type="match status" value="1"/>
</dbReference>
<sequence length="594" mass="68119">MNLMLMQDVIVKYSEAISTVLDVDVVIIDRYYTKIAYTTRNVSDALPITSTTVVGESMNKGEVIIIENKENYPICQNCEDASECMIAGMISVPIFSNHKIVGAVALLFHKANQTDVFKNVGPAVHFVEIIADLISSKLLNIEDMERLRLTSYDRESIINAVDDAIISFDVAGKVSYYNKRFTTEFPVAGPLEGKQFSDIFHHSRLDEIYRAVYDELNCPLFYEYQQKAFIGSVTKKNRIVNGIKQGTIFIFKNLNANFISLRNLLDHGAEIGFQHLVDADDVFQLEIEKAKEMAVTDDDILIESEPGLEVNELARAIHNYSDRSEKVFKKIDFAQLTMKEIESTMLEFRVYSEGKNFQIGDLNIANGGTVFLINVQRMPLFMQSFILEIVKGNSVYSESFGLHRVDLRFIVHSEVPLEPLVKAGHFSEALYHRISGRKLTIPPLRKRKKCIRQIILHIFEEMKRVYENRDIRLSPEAVEVLANGHWPQNRISVEAAMEKIVRLANAKVVTEEQVVQLLPDEFEPKNGRFETYQMEEIERKIIIELLQKGYEKERIAREMGIGRATLYRKMDKYGICAEDHTAEKIVHLKRQLRT</sequence>
<dbReference type="InterPro" id="IPR035965">
    <property type="entry name" value="PAS-like_dom_sf"/>
</dbReference>
<keyword evidence="3" id="KW-0805">Transcription regulation</keyword>
<dbReference type="GO" id="GO:0003677">
    <property type="term" value="F:DNA binding"/>
    <property type="evidence" value="ECO:0007669"/>
    <property type="project" value="UniProtKB-KW"/>
</dbReference>
<proteinExistence type="predicted"/>
<dbReference type="Pfam" id="PF02954">
    <property type="entry name" value="HTH_8"/>
    <property type="match status" value="1"/>
</dbReference>
<dbReference type="InterPro" id="IPR003018">
    <property type="entry name" value="GAF"/>
</dbReference>
<dbReference type="Gene3D" id="1.10.8.60">
    <property type="match status" value="1"/>
</dbReference>
<comment type="caution">
    <text evidence="6">The sequence shown here is derived from an EMBL/GenBank/DDBJ whole genome shotgun (WGS) entry which is preliminary data.</text>
</comment>
<dbReference type="GO" id="GO:0006355">
    <property type="term" value="P:regulation of DNA-templated transcription"/>
    <property type="evidence" value="ECO:0007669"/>
    <property type="project" value="InterPro"/>
</dbReference>
<dbReference type="GO" id="GO:0005524">
    <property type="term" value="F:ATP binding"/>
    <property type="evidence" value="ECO:0007669"/>
    <property type="project" value="UniProtKB-KW"/>
</dbReference>
<dbReference type="SUPFAM" id="SSF46689">
    <property type="entry name" value="Homeodomain-like"/>
    <property type="match status" value="1"/>
</dbReference>
<name>A0AA45WVZ7_9CLOT</name>
<dbReference type="SUPFAM" id="SSF52540">
    <property type="entry name" value="P-loop containing nucleoside triphosphate hydrolases"/>
    <property type="match status" value="1"/>
</dbReference>
<dbReference type="SUPFAM" id="SSF55781">
    <property type="entry name" value="GAF domain-like"/>
    <property type="match status" value="1"/>
</dbReference>
<evidence type="ECO:0000256" key="2">
    <source>
        <dbReference type="ARBA" id="ARBA00022840"/>
    </source>
</evidence>
<evidence type="ECO:0000256" key="4">
    <source>
        <dbReference type="ARBA" id="ARBA00023163"/>
    </source>
</evidence>